<dbReference type="AlphaFoldDB" id="A0A3R6V7B3"/>
<dbReference type="InterPro" id="IPR036259">
    <property type="entry name" value="MFS_trans_sf"/>
</dbReference>
<gene>
    <name evidence="2" type="ORF">DYB32_007290</name>
</gene>
<keyword evidence="1" id="KW-1133">Transmembrane helix</keyword>
<keyword evidence="1" id="KW-0812">Transmembrane</keyword>
<name>A0A3R6V7B3_9STRA</name>
<dbReference type="EMBL" id="QUSY01000908">
    <property type="protein sequence ID" value="RHY26794.1"/>
    <property type="molecule type" value="Genomic_DNA"/>
</dbReference>
<evidence type="ECO:0000256" key="1">
    <source>
        <dbReference type="SAM" id="Phobius"/>
    </source>
</evidence>
<feature type="transmembrane region" description="Helical" evidence="1">
    <location>
        <begin position="139"/>
        <end position="159"/>
    </location>
</feature>
<feature type="transmembrane region" description="Helical" evidence="1">
    <location>
        <begin position="61"/>
        <end position="81"/>
    </location>
</feature>
<feature type="transmembrane region" description="Helical" evidence="1">
    <location>
        <begin position="28"/>
        <end position="49"/>
    </location>
</feature>
<proteinExistence type="predicted"/>
<dbReference type="Gene3D" id="1.20.1250.20">
    <property type="entry name" value="MFS general substrate transporter like domains"/>
    <property type="match status" value="1"/>
</dbReference>
<evidence type="ECO:0008006" key="4">
    <source>
        <dbReference type="Google" id="ProtNLM"/>
    </source>
</evidence>
<comment type="caution">
    <text evidence="2">The sequence shown here is derived from an EMBL/GenBank/DDBJ whole genome shotgun (WGS) entry which is preliminary data.</text>
</comment>
<dbReference type="SUPFAM" id="SSF103473">
    <property type="entry name" value="MFS general substrate transporter"/>
    <property type="match status" value="1"/>
</dbReference>
<organism evidence="2 3">
    <name type="scientific">Aphanomyces invadans</name>
    <dbReference type="NCBI Taxonomy" id="157072"/>
    <lineage>
        <taxon>Eukaryota</taxon>
        <taxon>Sar</taxon>
        <taxon>Stramenopiles</taxon>
        <taxon>Oomycota</taxon>
        <taxon>Saprolegniomycetes</taxon>
        <taxon>Saprolegniales</taxon>
        <taxon>Verrucalvaceae</taxon>
        <taxon>Aphanomyces</taxon>
    </lineage>
</organism>
<sequence>MADQWLLVLPMGNDFFSRLDCIPFHRTWLCLACCVVQFCAGSMYAFTMLTDSVDGNVTKEAANRVLLLAYVCLGVSAALAGPFAERQGPRQSIALGTAIVAIGQVLSQLAITFKLPFVLLLGYKPLAGFLGLPNLNNPTFGVCVGLGFGVLLITSISTVQKWYPDKRGVGAMHRLGLAMARLLSTFIVASLLMSTLVLRTPPVSYTVKGKDIHNVDKHRAPNPTLVQDEFLNVGMTQVNYTVVQHELDVLLSAGVKAMSLVQCIASTDFI</sequence>
<accession>A0A3R6V7B3</accession>
<keyword evidence="3" id="KW-1185">Reference proteome</keyword>
<feature type="transmembrane region" description="Helical" evidence="1">
    <location>
        <begin position="93"/>
        <end position="119"/>
    </location>
</feature>
<dbReference type="VEuPathDB" id="FungiDB:H310_12479"/>
<feature type="transmembrane region" description="Helical" evidence="1">
    <location>
        <begin position="180"/>
        <end position="198"/>
    </location>
</feature>
<reference evidence="2 3" key="1">
    <citation type="submission" date="2018-08" db="EMBL/GenBank/DDBJ databases">
        <title>Aphanomyces genome sequencing and annotation.</title>
        <authorList>
            <person name="Minardi D."/>
            <person name="Oidtmann B."/>
            <person name="Van Der Giezen M."/>
            <person name="Studholme D.J."/>
        </authorList>
    </citation>
    <scope>NUCLEOTIDE SEQUENCE [LARGE SCALE GENOMIC DNA]</scope>
    <source>
        <strain evidence="2 3">NJM0002</strain>
    </source>
</reference>
<keyword evidence="1" id="KW-0472">Membrane</keyword>
<protein>
    <recommendedName>
        <fullName evidence="4">Major facilitator superfamily (MFS) profile domain-containing protein</fullName>
    </recommendedName>
</protein>
<dbReference type="Proteomes" id="UP000285060">
    <property type="component" value="Unassembled WGS sequence"/>
</dbReference>
<evidence type="ECO:0000313" key="3">
    <source>
        <dbReference type="Proteomes" id="UP000285060"/>
    </source>
</evidence>
<evidence type="ECO:0000313" key="2">
    <source>
        <dbReference type="EMBL" id="RHY26794.1"/>
    </source>
</evidence>